<keyword evidence="11" id="KW-0732">Signal</keyword>
<comment type="similarity">
    <text evidence="2">Belongs to the DNA/RNA non-specific endonuclease family.</text>
</comment>
<keyword evidence="5" id="KW-0255">Endonuclease</keyword>
<proteinExistence type="inferred from homology"/>
<dbReference type="Proteomes" id="UP000320333">
    <property type="component" value="Unassembled WGS sequence"/>
</dbReference>
<name>A0A507DJM5_9FUNG</name>
<dbReference type="SMART" id="SM00477">
    <property type="entry name" value="NUC"/>
    <property type="match status" value="1"/>
</dbReference>
<dbReference type="OrthoDB" id="5418055at2759"/>
<dbReference type="PROSITE" id="PS01070">
    <property type="entry name" value="NUCLEASE_NON_SPEC"/>
    <property type="match status" value="1"/>
</dbReference>
<dbReference type="InterPro" id="IPR046341">
    <property type="entry name" value="SET_dom_sf"/>
</dbReference>
<dbReference type="SUPFAM" id="SSF82199">
    <property type="entry name" value="SET domain"/>
    <property type="match status" value="1"/>
</dbReference>
<dbReference type="InterPro" id="IPR020821">
    <property type="entry name" value="ENPP1-3/EXOG-like_nuc-like"/>
</dbReference>
<dbReference type="GO" id="GO:0006309">
    <property type="term" value="P:apoptotic DNA fragmentation"/>
    <property type="evidence" value="ECO:0007669"/>
    <property type="project" value="TreeGrafter"/>
</dbReference>
<reference evidence="14 15" key="1">
    <citation type="journal article" date="2019" name="Sci. Rep.">
        <title>Comparative genomics of chytrid fungi reveal insights into the obligate biotrophic and pathogenic lifestyle of Synchytrium endobioticum.</title>
        <authorList>
            <person name="van de Vossenberg B.T.L.H."/>
            <person name="Warris S."/>
            <person name="Nguyen H.D.T."/>
            <person name="van Gent-Pelzer M.P.E."/>
            <person name="Joly D.L."/>
            <person name="van de Geest H.C."/>
            <person name="Bonants P.J.M."/>
            <person name="Smith D.S."/>
            <person name="Levesque C.A."/>
            <person name="van der Lee T.A.J."/>
        </authorList>
    </citation>
    <scope>NUCLEOTIDE SEQUENCE [LARGE SCALE GENOMIC DNA]</scope>
    <source>
        <strain evidence="14 15">CBS 675.73</strain>
    </source>
</reference>
<evidence type="ECO:0000256" key="1">
    <source>
        <dbReference type="ARBA" id="ARBA00001946"/>
    </source>
</evidence>
<feature type="binding site" evidence="9">
    <location>
        <position position="567"/>
    </location>
    <ligand>
        <name>Mg(2+)</name>
        <dbReference type="ChEBI" id="CHEBI:18420"/>
        <note>catalytic</note>
    </ligand>
</feature>
<dbReference type="CDD" id="cd00091">
    <property type="entry name" value="NUC"/>
    <property type="match status" value="1"/>
</dbReference>
<dbReference type="GO" id="GO:0005743">
    <property type="term" value="C:mitochondrial inner membrane"/>
    <property type="evidence" value="ECO:0007669"/>
    <property type="project" value="TreeGrafter"/>
</dbReference>
<feature type="region of interest" description="Disordered" evidence="10">
    <location>
        <begin position="495"/>
        <end position="515"/>
    </location>
</feature>
<dbReference type="InterPro" id="IPR044929">
    <property type="entry name" value="DNA/RNA_non-sp_Endonuclease_sf"/>
</dbReference>
<dbReference type="AlphaFoldDB" id="A0A507DJM5"/>
<evidence type="ECO:0000256" key="6">
    <source>
        <dbReference type="ARBA" id="ARBA00022801"/>
    </source>
</evidence>
<evidence type="ECO:0000259" key="12">
    <source>
        <dbReference type="SMART" id="SM00477"/>
    </source>
</evidence>
<feature type="signal peptide" evidence="11">
    <location>
        <begin position="1"/>
        <end position="22"/>
    </location>
</feature>
<dbReference type="SMART" id="SM00892">
    <property type="entry name" value="Endonuclease_NS"/>
    <property type="match status" value="1"/>
</dbReference>
<comment type="caution">
    <text evidence="14">The sequence shown here is derived from an EMBL/GenBank/DDBJ whole genome shotgun (WGS) entry which is preliminary data.</text>
</comment>
<keyword evidence="3" id="KW-0540">Nuclease</keyword>
<feature type="domain" description="DNA/RNA non-specific endonuclease/pyrophosphatase/phosphodiesterase" evidence="13">
    <location>
        <begin position="462"/>
        <end position="681"/>
    </location>
</feature>
<dbReference type="Pfam" id="PF01223">
    <property type="entry name" value="Endonuclease_NS"/>
    <property type="match status" value="1"/>
</dbReference>
<dbReference type="Gene3D" id="3.40.570.10">
    <property type="entry name" value="Extracellular Endonuclease, subunit A"/>
    <property type="match status" value="1"/>
</dbReference>
<evidence type="ECO:0000256" key="11">
    <source>
        <dbReference type="SAM" id="SignalP"/>
    </source>
</evidence>
<dbReference type="PANTHER" id="PTHR13966:SF5">
    <property type="entry name" value="ENDONUCLEASE G, MITOCHONDRIAL"/>
    <property type="match status" value="1"/>
</dbReference>
<gene>
    <name evidence="14" type="ORF">CcCBS67573_g10054</name>
</gene>
<dbReference type="GO" id="GO:0046872">
    <property type="term" value="F:metal ion binding"/>
    <property type="evidence" value="ECO:0007669"/>
    <property type="project" value="UniProtKB-KW"/>
</dbReference>
<dbReference type="GO" id="GO:0000014">
    <property type="term" value="F:single-stranded DNA endodeoxyribonuclease activity"/>
    <property type="evidence" value="ECO:0007669"/>
    <property type="project" value="TreeGrafter"/>
</dbReference>
<dbReference type="InterPro" id="IPR044925">
    <property type="entry name" value="His-Me_finger_sf"/>
</dbReference>
<dbReference type="Gene3D" id="3.90.1410.10">
    <property type="entry name" value="set domain protein methyltransferase, domain 1"/>
    <property type="match status" value="1"/>
</dbReference>
<sequence length="710" mass="79515">MKTHERRVILAGLLLASSSAWSENDDEPSDAAEWIPYMRVLPSLDSINTPVMYKEGSLELRLLSGTGVDASRAAKLNKLQREFHELEHAFSFLDVRRVELAANDAQVSFVTFERFLWADAVFWSRVISFKSAHESKHLNSDLHMVPLIDFANHSETPEMHWRVDPSDTSISLFTTRDPPVVEAFGEGDEDTFVAQVKMHVMQSLGVAPLVRLKRMGVDQEGVVVHSSKDAFLGRLMLETCWILDEDSLLVMMVSVLDLSDFASLVESEGLQREDVLEMFSSYSLLDVLLLRVWTVLLDLVESRLQELSDSEADEEVGIQQEDGMTRQRLQFIEILREGHYKMLTDAYELMGNLQAEYSQRENVVRYLTEMEPTPKPSFGLGVGVGIGLAAIGVGLYGYLQSQNSLLHPVAVSSFLPQINPQLAGPPSTIVSNGGIAVADDPLTRARSIVRHGFHGPKADNLYRLAYSAAYDRGRRNAHWVAERLTKESLEKLLIEDDSDTNKPDRKHSKFTEDPTVPPEFRVKPIDYSNSGYDRGHLAPAADVTESQKAIDETFYMSNMSPQVPAFNRGIWASFERYVRGLVRSFDEVYVVTGPLYLPKVDEGDGKFYVRYEVIGREKNVAVPTHFYKVILGVKNGKNYLGSFVLPNEGASHDSPLESFMLPVSAIERSTGLEFFPMLERKSLGSLCSVVKCGFLLAAKFKLKPGVDEEG</sequence>
<evidence type="ECO:0008006" key="16">
    <source>
        <dbReference type="Google" id="ProtNLM"/>
    </source>
</evidence>
<dbReference type="EMBL" id="QEAP01001141">
    <property type="protein sequence ID" value="TPX51080.1"/>
    <property type="molecule type" value="Genomic_DNA"/>
</dbReference>
<evidence type="ECO:0000256" key="8">
    <source>
        <dbReference type="PIRSR" id="PIRSR640255-1"/>
    </source>
</evidence>
<evidence type="ECO:0000256" key="4">
    <source>
        <dbReference type="ARBA" id="ARBA00022723"/>
    </source>
</evidence>
<evidence type="ECO:0000256" key="9">
    <source>
        <dbReference type="PIRSR" id="PIRSR640255-2"/>
    </source>
</evidence>
<evidence type="ECO:0000313" key="14">
    <source>
        <dbReference type="EMBL" id="TPX51080.1"/>
    </source>
</evidence>
<evidence type="ECO:0000256" key="7">
    <source>
        <dbReference type="ARBA" id="ARBA00022842"/>
    </source>
</evidence>
<dbReference type="GO" id="GO:0004521">
    <property type="term" value="F:RNA endonuclease activity"/>
    <property type="evidence" value="ECO:0007669"/>
    <property type="project" value="TreeGrafter"/>
</dbReference>
<dbReference type="PANTHER" id="PTHR13966">
    <property type="entry name" value="ENDONUCLEASE RELATED"/>
    <property type="match status" value="1"/>
</dbReference>
<dbReference type="InterPro" id="IPR040255">
    <property type="entry name" value="Non-specific_endonuclease"/>
</dbReference>
<comment type="cofactor">
    <cofactor evidence="1">
        <name>Mg(2+)</name>
        <dbReference type="ChEBI" id="CHEBI:18420"/>
    </cofactor>
</comment>
<keyword evidence="6" id="KW-0378">Hydrolase</keyword>
<evidence type="ECO:0000256" key="3">
    <source>
        <dbReference type="ARBA" id="ARBA00022722"/>
    </source>
</evidence>
<evidence type="ECO:0000256" key="10">
    <source>
        <dbReference type="SAM" id="MobiDB-lite"/>
    </source>
</evidence>
<organism evidence="14 15">
    <name type="scientific">Chytriomyces confervae</name>
    <dbReference type="NCBI Taxonomy" id="246404"/>
    <lineage>
        <taxon>Eukaryota</taxon>
        <taxon>Fungi</taxon>
        <taxon>Fungi incertae sedis</taxon>
        <taxon>Chytridiomycota</taxon>
        <taxon>Chytridiomycota incertae sedis</taxon>
        <taxon>Chytridiomycetes</taxon>
        <taxon>Chytridiales</taxon>
        <taxon>Chytriomycetaceae</taxon>
        <taxon>Chytriomyces</taxon>
    </lineage>
</organism>
<dbReference type="STRING" id="246404.A0A507DJM5"/>
<evidence type="ECO:0000256" key="2">
    <source>
        <dbReference type="ARBA" id="ARBA00010052"/>
    </source>
</evidence>
<keyword evidence="4 9" id="KW-0479">Metal-binding</keyword>
<keyword evidence="7" id="KW-0460">Magnesium</keyword>
<dbReference type="InterPro" id="IPR018524">
    <property type="entry name" value="DNA/RNA_endonuclease_AS"/>
</dbReference>
<protein>
    <recommendedName>
        <fullName evidence="16">Endonuclease</fullName>
    </recommendedName>
</protein>
<keyword evidence="15" id="KW-1185">Reference proteome</keyword>
<dbReference type="CDD" id="cd10527">
    <property type="entry name" value="SET_LSMT"/>
    <property type="match status" value="1"/>
</dbReference>
<evidence type="ECO:0000256" key="5">
    <source>
        <dbReference type="ARBA" id="ARBA00022759"/>
    </source>
</evidence>
<dbReference type="GO" id="GO:0003676">
    <property type="term" value="F:nucleic acid binding"/>
    <property type="evidence" value="ECO:0007669"/>
    <property type="project" value="InterPro"/>
</dbReference>
<dbReference type="GO" id="GO:0005634">
    <property type="term" value="C:nucleus"/>
    <property type="evidence" value="ECO:0007669"/>
    <property type="project" value="TreeGrafter"/>
</dbReference>
<feature type="active site" description="Proton acceptor" evidence="8">
    <location>
        <position position="536"/>
    </location>
</feature>
<dbReference type="SUPFAM" id="SSF54060">
    <property type="entry name" value="His-Me finger endonucleases"/>
    <property type="match status" value="1"/>
</dbReference>
<evidence type="ECO:0000313" key="15">
    <source>
        <dbReference type="Proteomes" id="UP000320333"/>
    </source>
</evidence>
<feature type="domain" description="ENPP1-3/EXOG-like endonuclease/phosphodiesterase" evidence="12">
    <location>
        <begin position="463"/>
        <end position="681"/>
    </location>
</feature>
<dbReference type="InterPro" id="IPR001604">
    <property type="entry name" value="Endo_G_ENPP1-like_dom"/>
</dbReference>
<evidence type="ECO:0000259" key="13">
    <source>
        <dbReference type="SMART" id="SM00892"/>
    </source>
</evidence>
<accession>A0A507DJM5</accession>
<feature type="chain" id="PRO_5021259673" description="Endonuclease" evidence="11">
    <location>
        <begin position="23"/>
        <end position="710"/>
    </location>
</feature>